<dbReference type="Proteomes" id="UP001732700">
    <property type="component" value="Chromosome 7C"/>
</dbReference>
<sequence>MAKNQLLILLVLAASFAASSATATKTPTIYEFLAKYDFPPGILPEGVQNYTIQPDGSFDVTLLGECEIHVAGFTLRYESKIQGSIQSMLISGLQGVSVNLGINRVAINSVERNGDKLKFGAGVVSKSFPVGSFASSPRCNPGPAFPK</sequence>
<keyword evidence="2" id="KW-1185">Reference proteome</keyword>
<organism evidence="1 2">
    <name type="scientific">Avena sativa</name>
    <name type="common">Oat</name>
    <dbReference type="NCBI Taxonomy" id="4498"/>
    <lineage>
        <taxon>Eukaryota</taxon>
        <taxon>Viridiplantae</taxon>
        <taxon>Streptophyta</taxon>
        <taxon>Embryophyta</taxon>
        <taxon>Tracheophyta</taxon>
        <taxon>Spermatophyta</taxon>
        <taxon>Magnoliopsida</taxon>
        <taxon>Liliopsida</taxon>
        <taxon>Poales</taxon>
        <taxon>Poaceae</taxon>
        <taxon>BOP clade</taxon>
        <taxon>Pooideae</taxon>
        <taxon>Poodae</taxon>
        <taxon>Poeae</taxon>
        <taxon>Poeae Chloroplast Group 1 (Aveneae type)</taxon>
        <taxon>Aveninae</taxon>
        <taxon>Avena</taxon>
    </lineage>
</organism>
<reference evidence="1" key="1">
    <citation type="submission" date="2021-05" db="EMBL/GenBank/DDBJ databases">
        <authorList>
            <person name="Scholz U."/>
            <person name="Mascher M."/>
            <person name="Fiebig A."/>
        </authorList>
    </citation>
    <scope>NUCLEOTIDE SEQUENCE [LARGE SCALE GENOMIC DNA]</scope>
</reference>
<dbReference type="EnsemblPlants" id="AVESA.00010b.r2.7CG0689080.1">
    <property type="protein sequence ID" value="AVESA.00010b.r2.7CG0689080.1.CDS.1"/>
    <property type="gene ID" value="AVESA.00010b.r2.7CG0689080"/>
</dbReference>
<reference evidence="1" key="2">
    <citation type="submission" date="2025-09" db="UniProtKB">
        <authorList>
            <consortium name="EnsemblPlants"/>
        </authorList>
    </citation>
    <scope>IDENTIFICATION</scope>
</reference>
<evidence type="ECO:0000313" key="2">
    <source>
        <dbReference type="Proteomes" id="UP001732700"/>
    </source>
</evidence>
<proteinExistence type="predicted"/>
<evidence type="ECO:0000313" key="1">
    <source>
        <dbReference type="EnsemblPlants" id="AVESA.00010b.r2.7CG0689080.1.CDS.1"/>
    </source>
</evidence>
<name>A0ACD6A2P9_AVESA</name>
<protein>
    <submittedName>
        <fullName evidence="1">Uncharacterized protein</fullName>
    </submittedName>
</protein>
<accession>A0ACD6A2P9</accession>